<proteinExistence type="predicted"/>
<dbReference type="EMBL" id="JAUEPH010000004">
    <property type="protein sequence ID" value="MDN3204668.1"/>
    <property type="molecule type" value="Genomic_DNA"/>
</dbReference>
<sequence length="406" mass="47204">MEDNKLRSESNQALSDLIDYCHSNGYKGWDPYDGLNSLFFQATPLKHSRIARLAWIQLFKRNPFNLRPFLAVKKDYNTKGLGLFLHGYCDLYRSSDALKKTLGLDDPEILKRIHFIGNKILELRSKGYDNFCWGYNFDWQNRVFFQPAYTPTVVATSFVANALFEGYEITKDRRLLDAALSAANFVKYDLNRYENRDELIFSYSPLDDSKVYNASLLGARLLARASSYSGSIDDTKLSQKAVRTICDKQEADGSWIYGEAAVQGWVDSFHTGFNLECIFEYMKYTGDMDFKDSFNSGIDFYLKSFFKADGIPKYYHNKTYPIDIHSPAQLTVTLIKTGRLKQNIQLCEKVLRWTFANMKSKKGYYFYQMKKGVTSKIPYMRWAQAWMFYALCAFLKETMKDYENLD</sequence>
<evidence type="ECO:0000313" key="2">
    <source>
        <dbReference type="Proteomes" id="UP001171916"/>
    </source>
</evidence>
<reference evidence="1" key="1">
    <citation type="submission" date="2023-06" db="EMBL/GenBank/DDBJ databases">
        <title>Robiginitalea aurantiacus sp. nov. and Algoriphagus sediminis sp. nov., isolated from coastal sediment.</title>
        <authorList>
            <person name="Zhou Z.Y."/>
            <person name="An J."/>
            <person name="Jia Y.W."/>
            <person name="Du Z.J."/>
        </authorList>
    </citation>
    <scope>NUCLEOTIDE SEQUENCE</scope>
    <source>
        <strain evidence="1">C2-7</strain>
    </source>
</reference>
<evidence type="ECO:0000313" key="1">
    <source>
        <dbReference type="EMBL" id="MDN3204668.1"/>
    </source>
</evidence>
<accession>A0ABT7YDS2</accession>
<keyword evidence="2" id="KW-1185">Reference proteome</keyword>
<dbReference type="Proteomes" id="UP001171916">
    <property type="component" value="Unassembled WGS sequence"/>
</dbReference>
<dbReference type="RefSeq" id="WP_290000350.1">
    <property type="nucleotide sequence ID" value="NZ_JAUEPH010000004.1"/>
</dbReference>
<comment type="caution">
    <text evidence="1">The sequence shown here is derived from an EMBL/GenBank/DDBJ whole genome shotgun (WGS) entry which is preliminary data.</text>
</comment>
<protein>
    <submittedName>
        <fullName evidence="1">Delta-aminolevulinic acid dehydratase</fullName>
    </submittedName>
</protein>
<gene>
    <name evidence="1" type="ORF">QVH07_10940</name>
</gene>
<name>A0ABT7YDS2_9BACT</name>
<organism evidence="1 2">
    <name type="scientific">Algoriphagus sediminis</name>
    <dbReference type="NCBI Taxonomy" id="3057113"/>
    <lineage>
        <taxon>Bacteria</taxon>
        <taxon>Pseudomonadati</taxon>
        <taxon>Bacteroidota</taxon>
        <taxon>Cytophagia</taxon>
        <taxon>Cytophagales</taxon>
        <taxon>Cyclobacteriaceae</taxon>
        <taxon>Algoriphagus</taxon>
    </lineage>
</organism>
<dbReference type="InterPro" id="IPR008928">
    <property type="entry name" value="6-hairpin_glycosidase_sf"/>
</dbReference>
<dbReference type="SUPFAM" id="SSF48208">
    <property type="entry name" value="Six-hairpin glycosidases"/>
    <property type="match status" value="1"/>
</dbReference>